<comment type="caution">
    <text evidence="3">The sequence shown here is derived from an EMBL/GenBank/DDBJ whole genome shotgun (WGS) entry which is preliminary data.</text>
</comment>
<feature type="transmembrane region" description="Helical" evidence="1">
    <location>
        <begin position="313"/>
        <end position="332"/>
    </location>
</feature>
<feature type="domain" description="DUF418" evidence="2">
    <location>
        <begin position="225"/>
        <end position="380"/>
    </location>
</feature>
<dbReference type="PANTHER" id="PTHR30590">
    <property type="entry name" value="INNER MEMBRANE PROTEIN"/>
    <property type="match status" value="1"/>
</dbReference>
<keyword evidence="1" id="KW-0812">Transmembrane</keyword>
<dbReference type="InterPro" id="IPR052529">
    <property type="entry name" value="Bact_Transport_Assoc"/>
</dbReference>
<feature type="transmembrane region" description="Helical" evidence="1">
    <location>
        <begin position="117"/>
        <end position="132"/>
    </location>
</feature>
<feature type="transmembrane region" description="Helical" evidence="1">
    <location>
        <begin position="202"/>
        <end position="228"/>
    </location>
</feature>
<feature type="transmembrane region" description="Helical" evidence="1">
    <location>
        <begin position="139"/>
        <end position="158"/>
    </location>
</feature>
<organism evidence="3 4">
    <name type="scientific">Paenibacillus oryzae</name>
    <dbReference type="NCBI Taxonomy" id="1844972"/>
    <lineage>
        <taxon>Bacteria</taxon>
        <taxon>Bacillati</taxon>
        <taxon>Bacillota</taxon>
        <taxon>Bacilli</taxon>
        <taxon>Bacillales</taxon>
        <taxon>Paenibacillaceae</taxon>
        <taxon>Paenibacillus</taxon>
    </lineage>
</organism>
<dbReference type="PANTHER" id="PTHR30590:SF2">
    <property type="entry name" value="INNER MEMBRANE PROTEIN"/>
    <property type="match status" value="1"/>
</dbReference>
<keyword evidence="4" id="KW-1185">Reference proteome</keyword>
<feature type="transmembrane region" description="Helical" evidence="1">
    <location>
        <begin position="12"/>
        <end position="32"/>
    </location>
</feature>
<feature type="transmembrane region" description="Helical" evidence="1">
    <location>
        <begin position="338"/>
        <end position="362"/>
    </location>
</feature>
<feature type="transmembrane region" description="Helical" evidence="1">
    <location>
        <begin position="240"/>
        <end position="262"/>
    </location>
</feature>
<gene>
    <name evidence="3" type="ORF">A7K91_08300</name>
</gene>
<evidence type="ECO:0000256" key="1">
    <source>
        <dbReference type="SAM" id="Phobius"/>
    </source>
</evidence>
<keyword evidence="1" id="KW-1133">Transmembrane helix</keyword>
<accession>A0A1A5YQG4</accession>
<evidence type="ECO:0000313" key="3">
    <source>
        <dbReference type="EMBL" id="OBR67856.1"/>
    </source>
</evidence>
<sequence>MSNQTNRLIGIDGIRGLSLLGILLANTLAFQYGIWESEIISFFELSSFDEAVYSAVLILVKGSFAPIFAFLYGFGTIKMSQNLEQRGLSPYPFLIRRFLFLLAAGLLHFLLLWEGDVLATYGLSGFLLLAFLKVKPKALIIVGISVLSLFSLMTYGSAGSTALPGVNWEDFARDSMNVYQNGGYSAIQSFRLELGAGPFSRIIFIFNWLFIPILISSMFMFGMAAAKARLFHQPAEEKRLYVRIAAILIPAGIALKAVKVVWPQLGIGGSLHTLGGTVLALGYVFAFALLFIRQNEKPAAWRTGLISVGKLSMSNYLLQTVFGVLIFYGYGLGLFGKLGTAIGCLLAIAFFGLQAWASGLYLRRFKMGPAEKLIRSVTWLGHGRKREQPRAPGM</sequence>
<feature type="transmembrane region" description="Helical" evidence="1">
    <location>
        <begin position="274"/>
        <end position="292"/>
    </location>
</feature>
<feature type="transmembrane region" description="Helical" evidence="1">
    <location>
        <begin position="52"/>
        <end position="74"/>
    </location>
</feature>
<feature type="transmembrane region" description="Helical" evidence="1">
    <location>
        <begin position="94"/>
        <end position="111"/>
    </location>
</feature>
<protein>
    <recommendedName>
        <fullName evidence="2">DUF418 domain-containing protein</fullName>
    </recommendedName>
</protein>
<dbReference type="Proteomes" id="UP000092024">
    <property type="component" value="Unassembled WGS sequence"/>
</dbReference>
<dbReference type="EMBL" id="LYPA01000031">
    <property type="protein sequence ID" value="OBR67856.1"/>
    <property type="molecule type" value="Genomic_DNA"/>
</dbReference>
<name>A0A1A5YQG4_9BACL</name>
<evidence type="ECO:0000313" key="4">
    <source>
        <dbReference type="Proteomes" id="UP000092024"/>
    </source>
</evidence>
<evidence type="ECO:0000259" key="2">
    <source>
        <dbReference type="Pfam" id="PF04235"/>
    </source>
</evidence>
<dbReference type="InterPro" id="IPR007349">
    <property type="entry name" value="DUF418"/>
</dbReference>
<keyword evidence="1" id="KW-0472">Membrane</keyword>
<dbReference type="Pfam" id="PF04235">
    <property type="entry name" value="DUF418"/>
    <property type="match status" value="1"/>
</dbReference>
<reference evidence="3 4" key="1">
    <citation type="submission" date="2016-05" db="EMBL/GenBank/DDBJ databases">
        <title>Paenibacillus oryzae. sp. nov., isolated from the rice root.</title>
        <authorList>
            <person name="Zhang J."/>
            <person name="Zhang X."/>
        </authorList>
    </citation>
    <scope>NUCLEOTIDE SEQUENCE [LARGE SCALE GENOMIC DNA]</scope>
    <source>
        <strain evidence="3 4">1DrF-4</strain>
    </source>
</reference>
<proteinExistence type="predicted"/>
<dbReference type="AlphaFoldDB" id="A0A1A5YQG4"/>
<dbReference type="STRING" id="1844972.A7K91_08300"/>